<name>A0A3N0DX85_9ACTN</name>
<dbReference type="AlphaFoldDB" id="A0A3N0DX85"/>
<sequence length="149" mass="15812">MTITVEPSYDDVQMLVDEVWTSFLGSEEPLLPGAPTDLAVGWSAAVTVSGEWHGMVSVELPTGLAEEVTRRMLMVEETLDEDVADAVGELVNMIGGNVKSLMPGPSVLSLPVVAAGRVARPSDSVEVCRLDASWAGTPLLVSVYVRKDA</sequence>
<dbReference type="Gene3D" id="3.40.1550.10">
    <property type="entry name" value="CheC-like"/>
    <property type="match status" value="1"/>
</dbReference>
<dbReference type="RefSeq" id="WP_123234731.1">
    <property type="nucleotide sequence ID" value="NZ_RJSG01000002.1"/>
</dbReference>
<dbReference type="InterPro" id="IPR028051">
    <property type="entry name" value="CheX-like_dom"/>
</dbReference>
<organism evidence="3 4">
    <name type="scientific">Nocardioides marmorisolisilvae</name>
    <dbReference type="NCBI Taxonomy" id="1542737"/>
    <lineage>
        <taxon>Bacteria</taxon>
        <taxon>Bacillati</taxon>
        <taxon>Actinomycetota</taxon>
        <taxon>Actinomycetes</taxon>
        <taxon>Propionibacteriales</taxon>
        <taxon>Nocardioidaceae</taxon>
        <taxon>Nocardioides</taxon>
    </lineage>
</organism>
<feature type="domain" description="Chemotaxis phosphatase CheX-like" evidence="2">
    <location>
        <begin position="43"/>
        <end position="117"/>
    </location>
</feature>
<dbReference type="OrthoDB" id="5402373at2"/>
<dbReference type="Pfam" id="PF13690">
    <property type="entry name" value="CheX"/>
    <property type="match status" value="1"/>
</dbReference>
<dbReference type="Proteomes" id="UP000277094">
    <property type="component" value="Unassembled WGS sequence"/>
</dbReference>
<comment type="caution">
    <text evidence="3">The sequence shown here is derived from an EMBL/GenBank/DDBJ whole genome shotgun (WGS) entry which is preliminary data.</text>
</comment>
<dbReference type="InterPro" id="IPR038756">
    <property type="entry name" value="CheX-like"/>
</dbReference>
<accession>A0A3N0DX85</accession>
<evidence type="ECO:0000259" key="2">
    <source>
        <dbReference type="Pfam" id="PF13690"/>
    </source>
</evidence>
<evidence type="ECO:0000313" key="4">
    <source>
        <dbReference type="Proteomes" id="UP000277094"/>
    </source>
</evidence>
<dbReference type="SUPFAM" id="SSF103039">
    <property type="entry name" value="CheC-like"/>
    <property type="match status" value="1"/>
</dbReference>
<evidence type="ECO:0000256" key="1">
    <source>
        <dbReference type="ARBA" id="ARBA00022500"/>
    </source>
</evidence>
<evidence type="ECO:0000313" key="3">
    <source>
        <dbReference type="EMBL" id="RNL80230.1"/>
    </source>
</evidence>
<dbReference type="PANTHER" id="PTHR39452:SF1">
    <property type="entry name" value="CHEY-P PHOSPHATASE CHEX"/>
    <property type="match status" value="1"/>
</dbReference>
<dbReference type="PANTHER" id="PTHR39452">
    <property type="entry name" value="CHEY-P PHOSPHATASE CHEX"/>
    <property type="match status" value="1"/>
</dbReference>
<keyword evidence="1" id="KW-0145">Chemotaxis</keyword>
<keyword evidence="4" id="KW-1185">Reference proteome</keyword>
<proteinExistence type="predicted"/>
<dbReference type="EMBL" id="RJSG01000002">
    <property type="protein sequence ID" value="RNL80230.1"/>
    <property type="molecule type" value="Genomic_DNA"/>
</dbReference>
<dbReference type="GO" id="GO:0006935">
    <property type="term" value="P:chemotaxis"/>
    <property type="evidence" value="ECO:0007669"/>
    <property type="project" value="UniProtKB-KW"/>
</dbReference>
<reference evidence="3 4" key="1">
    <citation type="submission" date="2018-11" db="EMBL/GenBank/DDBJ databases">
        <authorList>
            <person name="Li F."/>
        </authorList>
    </citation>
    <scope>NUCLEOTIDE SEQUENCE [LARGE SCALE GENOMIC DNA]</scope>
    <source>
        <strain evidence="3 4">KIS18-7</strain>
    </source>
</reference>
<protein>
    <submittedName>
        <fullName evidence="3">Chemotaxis protein CheX</fullName>
    </submittedName>
</protein>
<gene>
    <name evidence="3" type="ORF">EFL95_15145</name>
</gene>
<dbReference type="InterPro" id="IPR028976">
    <property type="entry name" value="CheC-like_sf"/>
</dbReference>